<gene>
    <name evidence="8" type="ORF">BC008_26805</name>
</gene>
<dbReference type="AlphaFoldDB" id="A0A0V7ZRT0"/>
<dbReference type="RefSeq" id="WP_027846189.1">
    <property type="nucleotide sequence ID" value="NZ_LMTZ01000094.1"/>
</dbReference>
<name>A0A0V7ZRT0_9CYAN</name>
<dbReference type="Pfam" id="PF07681">
    <property type="entry name" value="DoxX"/>
    <property type="match status" value="1"/>
</dbReference>
<keyword evidence="4 7" id="KW-0812">Transmembrane</keyword>
<proteinExistence type="inferred from homology"/>
<dbReference type="OrthoDB" id="495902at2"/>
<accession>A0A0V7ZRT0</accession>
<dbReference type="InterPro" id="IPR032808">
    <property type="entry name" value="DoxX"/>
</dbReference>
<feature type="transmembrane region" description="Helical" evidence="7">
    <location>
        <begin position="100"/>
        <end position="117"/>
    </location>
</feature>
<evidence type="ECO:0000313" key="8">
    <source>
        <dbReference type="EMBL" id="KST66799.1"/>
    </source>
</evidence>
<keyword evidence="3" id="KW-1003">Cell membrane</keyword>
<reference evidence="8 9" key="1">
    <citation type="journal article" date="2015" name="Genome Announc.">
        <title>Draft Genome of the Euendolithic (true boring) Cyanobacterium Mastigocoleus testarum strain BC008.</title>
        <authorList>
            <person name="Guida B.S."/>
            <person name="Garcia-Pichel F."/>
        </authorList>
    </citation>
    <scope>NUCLEOTIDE SEQUENCE [LARGE SCALE GENOMIC DNA]</scope>
    <source>
        <strain evidence="8 9">BC008</strain>
    </source>
</reference>
<feature type="transmembrane region" description="Helical" evidence="7">
    <location>
        <begin position="45"/>
        <end position="65"/>
    </location>
</feature>
<dbReference type="InterPro" id="IPR051907">
    <property type="entry name" value="DoxX-like_oxidoreductase"/>
</dbReference>
<dbReference type="EMBL" id="LMTZ01000094">
    <property type="protein sequence ID" value="KST66799.1"/>
    <property type="molecule type" value="Genomic_DNA"/>
</dbReference>
<comment type="subcellular location">
    <subcellularLocation>
        <location evidence="1">Cell membrane</location>
        <topology evidence="1">Multi-pass membrane protein</topology>
    </subcellularLocation>
</comment>
<dbReference type="GO" id="GO:0005886">
    <property type="term" value="C:plasma membrane"/>
    <property type="evidence" value="ECO:0007669"/>
    <property type="project" value="UniProtKB-SubCell"/>
</dbReference>
<dbReference type="PANTHER" id="PTHR33452:SF1">
    <property type="entry name" value="INNER MEMBRANE PROTEIN YPHA-RELATED"/>
    <property type="match status" value="1"/>
</dbReference>
<evidence type="ECO:0000256" key="1">
    <source>
        <dbReference type="ARBA" id="ARBA00004651"/>
    </source>
</evidence>
<keyword evidence="9" id="KW-1185">Reference proteome</keyword>
<comment type="similarity">
    <text evidence="2">Belongs to the DoxX family.</text>
</comment>
<protein>
    <submittedName>
        <fullName evidence="8">DoxX family protein</fullName>
    </submittedName>
</protein>
<evidence type="ECO:0000256" key="3">
    <source>
        <dbReference type="ARBA" id="ARBA00022475"/>
    </source>
</evidence>
<feature type="transmembrane region" description="Helical" evidence="7">
    <location>
        <begin position="71"/>
        <end position="88"/>
    </location>
</feature>
<dbReference type="PANTHER" id="PTHR33452">
    <property type="entry name" value="OXIDOREDUCTASE CATD-RELATED"/>
    <property type="match status" value="1"/>
</dbReference>
<evidence type="ECO:0000256" key="7">
    <source>
        <dbReference type="SAM" id="Phobius"/>
    </source>
</evidence>
<feature type="transmembrane region" description="Helical" evidence="7">
    <location>
        <begin position="12"/>
        <end position="33"/>
    </location>
</feature>
<organism evidence="8 9">
    <name type="scientific">Mastigocoleus testarum BC008</name>
    <dbReference type="NCBI Taxonomy" id="371196"/>
    <lineage>
        <taxon>Bacteria</taxon>
        <taxon>Bacillati</taxon>
        <taxon>Cyanobacteriota</taxon>
        <taxon>Cyanophyceae</taxon>
        <taxon>Nostocales</taxon>
        <taxon>Hapalosiphonaceae</taxon>
        <taxon>Mastigocoleus</taxon>
    </lineage>
</organism>
<keyword evidence="6 7" id="KW-0472">Membrane</keyword>
<evidence type="ECO:0000256" key="6">
    <source>
        <dbReference type="ARBA" id="ARBA00023136"/>
    </source>
</evidence>
<evidence type="ECO:0000256" key="2">
    <source>
        <dbReference type="ARBA" id="ARBA00006679"/>
    </source>
</evidence>
<evidence type="ECO:0000256" key="5">
    <source>
        <dbReference type="ARBA" id="ARBA00022989"/>
    </source>
</evidence>
<evidence type="ECO:0000256" key="4">
    <source>
        <dbReference type="ARBA" id="ARBA00022692"/>
    </source>
</evidence>
<comment type="caution">
    <text evidence="8">The sequence shown here is derived from an EMBL/GenBank/DDBJ whole genome shotgun (WGS) entry which is preliminary data.</text>
</comment>
<sequence>MGFKKYLPLLGRAFLAAIFLNSGVGHIFGFAGLTKMMTERGLPVAPLLLAGSIFCLLVGGLSILFGFKARWGAILLIVFLIPASLVFHNPVADPSELNSFLKNIGLIGGMLFIYYFGSGPVSIDSNESSQPQAYVSPSE</sequence>
<evidence type="ECO:0000313" key="9">
    <source>
        <dbReference type="Proteomes" id="UP000053372"/>
    </source>
</evidence>
<keyword evidence="5 7" id="KW-1133">Transmembrane helix</keyword>
<dbReference type="Proteomes" id="UP000053372">
    <property type="component" value="Unassembled WGS sequence"/>
</dbReference>